<dbReference type="PANTHER" id="PTHR13903:SF8">
    <property type="entry name" value="PIRIN"/>
    <property type="match status" value="1"/>
</dbReference>
<sequence>MIFTLIGDVYVEGELIEEKTAAKLSNGDTLTIKNTDKKAQVLFVSSKTLNEDIAWAGPIVMNTEEELRTAFDDLRNGTFIKEEIEFDA</sequence>
<dbReference type="InterPro" id="IPR012093">
    <property type="entry name" value="Pirin"/>
</dbReference>
<feature type="domain" description="Pirin C-terminal" evidence="1">
    <location>
        <begin position="1"/>
        <end position="79"/>
    </location>
</feature>
<dbReference type="Gene3D" id="2.60.120.10">
    <property type="entry name" value="Jelly Rolls"/>
    <property type="match status" value="2"/>
</dbReference>
<evidence type="ECO:0000313" key="3">
    <source>
        <dbReference type="Proteomes" id="UP001549162"/>
    </source>
</evidence>
<name>A0ABV2JBH2_9FIRM</name>
<reference evidence="2 3" key="1">
    <citation type="submission" date="2024-06" db="EMBL/GenBank/DDBJ databases">
        <title>Genomic Encyclopedia of Type Strains, Phase IV (KMG-IV): sequencing the most valuable type-strain genomes for metagenomic binning, comparative biology and taxonomic classification.</title>
        <authorList>
            <person name="Goeker M."/>
        </authorList>
    </citation>
    <scope>NUCLEOTIDE SEQUENCE [LARGE SCALE GENOMIC DNA]</scope>
    <source>
        <strain evidence="2 3">DSM 21460</strain>
    </source>
</reference>
<comment type="caution">
    <text evidence="2">The sequence shown here is derived from an EMBL/GenBank/DDBJ whole genome shotgun (WGS) entry which is preliminary data.</text>
</comment>
<protein>
    <submittedName>
        <fullName evidence="2">Redox-sensitive bicupin YhaK (Pirin superfamily)</fullName>
    </submittedName>
</protein>
<organism evidence="2 3">
    <name type="scientific">Peptoniphilus olsenii</name>
    <dbReference type="NCBI Taxonomy" id="411570"/>
    <lineage>
        <taxon>Bacteria</taxon>
        <taxon>Bacillati</taxon>
        <taxon>Bacillota</taxon>
        <taxon>Tissierellia</taxon>
        <taxon>Tissierellales</taxon>
        <taxon>Peptoniphilaceae</taxon>
        <taxon>Peptoniphilus</taxon>
    </lineage>
</organism>
<dbReference type="Pfam" id="PF05726">
    <property type="entry name" value="Pirin_C"/>
    <property type="match status" value="1"/>
</dbReference>
<dbReference type="InterPro" id="IPR011051">
    <property type="entry name" value="RmlC_Cupin_sf"/>
</dbReference>
<evidence type="ECO:0000313" key="2">
    <source>
        <dbReference type="EMBL" id="MET3618137.1"/>
    </source>
</evidence>
<dbReference type="SUPFAM" id="SSF51182">
    <property type="entry name" value="RmlC-like cupins"/>
    <property type="match status" value="1"/>
</dbReference>
<evidence type="ECO:0000259" key="1">
    <source>
        <dbReference type="Pfam" id="PF05726"/>
    </source>
</evidence>
<accession>A0ABV2JBH2</accession>
<dbReference type="EMBL" id="JBEPMA010000016">
    <property type="protein sequence ID" value="MET3618137.1"/>
    <property type="molecule type" value="Genomic_DNA"/>
</dbReference>
<gene>
    <name evidence="2" type="ORF">ABID14_001772</name>
</gene>
<dbReference type="InterPro" id="IPR008778">
    <property type="entry name" value="Pirin_C_dom"/>
</dbReference>
<dbReference type="PANTHER" id="PTHR13903">
    <property type="entry name" value="PIRIN-RELATED"/>
    <property type="match status" value="1"/>
</dbReference>
<proteinExistence type="predicted"/>
<dbReference type="RefSeq" id="WP_354369198.1">
    <property type="nucleotide sequence ID" value="NZ_JBEPMA010000016.1"/>
</dbReference>
<keyword evidence="3" id="KW-1185">Reference proteome</keyword>
<dbReference type="Proteomes" id="UP001549162">
    <property type="component" value="Unassembled WGS sequence"/>
</dbReference>
<dbReference type="InterPro" id="IPR014710">
    <property type="entry name" value="RmlC-like_jellyroll"/>
</dbReference>